<dbReference type="RefSeq" id="WP_099622446.1">
    <property type="nucleotide sequence ID" value="NZ_CP024201.1"/>
</dbReference>
<organism evidence="4 5">
    <name type="scientific">Caulobacter mirabilis</name>
    <dbReference type="NCBI Taxonomy" id="69666"/>
    <lineage>
        <taxon>Bacteria</taxon>
        <taxon>Pseudomonadati</taxon>
        <taxon>Pseudomonadota</taxon>
        <taxon>Alphaproteobacteria</taxon>
        <taxon>Caulobacterales</taxon>
        <taxon>Caulobacteraceae</taxon>
        <taxon>Caulobacter</taxon>
    </lineage>
</organism>
<dbReference type="Pfam" id="PF01323">
    <property type="entry name" value="DSBA"/>
    <property type="match status" value="1"/>
</dbReference>
<dbReference type="GO" id="GO:0015036">
    <property type="term" value="F:disulfide oxidoreductase activity"/>
    <property type="evidence" value="ECO:0007669"/>
    <property type="project" value="UniProtKB-ARBA"/>
</dbReference>
<dbReference type="KEGG" id="cmb:CSW64_12600"/>
<dbReference type="InterPro" id="IPR036249">
    <property type="entry name" value="Thioredoxin-like_sf"/>
</dbReference>
<evidence type="ECO:0000256" key="2">
    <source>
        <dbReference type="SAM" id="SignalP"/>
    </source>
</evidence>
<dbReference type="PANTHER" id="PTHR35272:SF3">
    <property type="entry name" value="THIOL:DISULFIDE INTERCHANGE PROTEIN DSBC"/>
    <property type="match status" value="1"/>
</dbReference>
<feature type="chain" id="PRO_5013615347" evidence="2">
    <location>
        <begin position="24"/>
        <end position="237"/>
    </location>
</feature>
<sequence>MRLMLTVAAVALLTACSPSQPKADPEFGAKVRAYLLEHPELLVEMSEKLEVKQAEASRQKALAGIGANRDKLERDPRDHVLNPDGKITVVQFFDYNCGYCKLIAPQVLTMAKENPDVRFVFKDLVIFGEASEYSAAGASLAKTSEQYKAIHNAFMSTKPLNDEAVDRILKANGVDPAEARKAQSDAKRKAYIKDVHTLAETLGIQGTPAFIIGDVLIPGADGAALKAAVANAKKKAS</sequence>
<keyword evidence="5" id="KW-1185">Reference proteome</keyword>
<dbReference type="InterPro" id="IPR041205">
    <property type="entry name" value="ScsC_N"/>
</dbReference>
<dbReference type="OrthoDB" id="9780147at2"/>
<dbReference type="EMBL" id="CP024201">
    <property type="protein sequence ID" value="ATQ43194.1"/>
    <property type="molecule type" value="Genomic_DNA"/>
</dbReference>
<protein>
    <submittedName>
        <fullName evidence="4">Disulfide bond formation protein DsbA</fullName>
    </submittedName>
</protein>
<feature type="signal peptide" evidence="2">
    <location>
        <begin position="1"/>
        <end position="23"/>
    </location>
</feature>
<gene>
    <name evidence="4" type="ORF">CSW64_12600</name>
</gene>
<keyword evidence="2" id="KW-0732">Signal</keyword>
<name>A0A2D2AYY8_9CAUL</name>
<dbReference type="InterPro" id="IPR017937">
    <property type="entry name" value="Thioredoxin_CS"/>
</dbReference>
<accession>A0A2D2AYY8</accession>
<evidence type="ECO:0000313" key="4">
    <source>
        <dbReference type="EMBL" id="ATQ43194.1"/>
    </source>
</evidence>
<keyword evidence="1" id="KW-0676">Redox-active center</keyword>
<dbReference type="AlphaFoldDB" id="A0A2D2AYY8"/>
<reference evidence="4 5" key="1">
    <citation type="submission" date="2017-10" db="EMBL/GenBank/DDBJ databases">
        <title>Genome sequence of Caulobacter mirabilis FWC38.</title>
        <authorList>
            <person name="Fiebig A."/>
            <person name="Crosson S."/>
        </authorList>
    </citation>
    <scope>NUCLEOTIDE SEQUENCE [LARGE SCALE GENOMIC DNA]</scope>
    <source>
        <strain evidence="4 5">FWC 38</strain>
    </source>
</reference>
<dbReference type="InterPro" id="IPR051470">
    <property type="entry name" value="Thiol:disulfide_interchange"/>
</dbReference>
<feature type="domain" description="Thioredoxin" evidence="3">
    <location>
        <begin position="48"/>
        <end position="234"/>
    </location>
</feature>
<dbReference type="InterPro" id="IPR013766">
    <property type="entry name" value="Thioredoxin_domain"/>
</dbReference>
<dbReference type="Proteomes" id="UP000228945">
    <property type="component" value="Chromosome"/>
</dbReference>
<dbReference type="Pfam" id="PF18312">
    <property type="entry name" value="ScsC_N"/>
    <property type="match status" value="1"/>
</dbReference>
<dbReference type="PROSITE" id="PS00194">
    <property type="entry name" value="THIOREDOXIN_1"/>
    <property type="match status" value="1"/>
</dbReference>
<evidence type="ECO:0000259" key="3">
    <source>
        <dbReference type="PROSITE" id="PS51352"/>
    </source>
</evidence>
<dbReference type="PROSITE" id="PS51257">
    <property type="entry name" value="PROKAR_LIPOPROTEIN"/>
    <property type="match status" value="1"/>
</dbReference>
<dbReference type="CDD" id="cd03023">
    <property type="entry name" value="DsbA_Com1_like"/>
    <property type="match status" value="1"/>
</dbReference>
<dbReference type="PANTHER" id="PTHR35272">
    <property type="entry name" value="THIOL:DISULFIDE INTERCHANGE PROTEIN DSBC-RELATED"/>
    <property type="match status" value="1"/>
</dbReference>
<dbReference type="Gene3D" id="3.40.30.10">
    <property type="entry name" value="Glutaredoxin"/>
    <property type="match status" value="1"/>
</dbReference>
<evidence type="ECO:0000313" key="5">
    <source>
        <dbReference type="Proteomes" id="UP000228945"/>
    </source>
</evidence>
<dbReference type="PROSITE" id="PS51352">
    <property type="entry name" value="THIOREDOXIN_2"/>
    <property type="match status" value="1"/>
</dbReference>
<evidence type="ECO:0000256" key="1">
    <source>
        <dbReference type="ARBA" id="ARBA00023284"/>
    </source>
</evidence>
<proteinExistence type="predicted"/>
<dbReference type="InterPro" id="IPR001853">
    <property type="entry name" value="DSBA-like_thioredoxin_dom"/>
</dbReference>
<dbReference type="SUPFAM" id="SSF52833">
    <property type="entry name" value="Thioredoxin-like"/>
    <property type="match status" value="1"/>
</dbReference>